<organism evidence="1 2">
    <name type="scientific">Romanomermis culicivorax</name>
    <name type="common">Nematode worm</name>
    <dbReference type="NCBI Taxonomy" id="13658"/>
    <lineage>
        <taxon>Eukaryota</taxon>
        <taxon>Metazoa</taxon>
        <taxon>Ecdysozoa</taxon>
        <taxon>Nematoda</taxon>
        <taxon>Enoplea</taxon>
        <taxon>Dorylaimia</taxon>
        <taxon>Mermithida</taxon>
        <taxon>Mermithoidea</taxon>
        <taxon>Mermithidae</taxon>
        <taxon>Romanomermis</taxon>
    </lineage>
</organism>
<dbReference type="Proteomes" id="UP000887565">
    <property type="component" value="Unplaced"/>
</dbReference>
<proteinExistence type="predicted"/>
<evidence type="ECO:0000313" key="1">
    <source>
        <dbReference type="Proteomes" id="UP000887565"/>
    </source>
</evidence>
<reference evidence="2" key="1">
    <citation type="submission" date="2022-11" db="UniProtKB">
        <authorList>
            <consortium name="WormBaseParasite"/>
        </authorList>
    </citation>
    <scope>IDENTIFICATION</scope>
</reference>
<accession>A0A915KSK7</accession>
<dbReference type="AlphaFoldDB" id="A0A915KSK7"/>
<name>A0A915KSK7_ROMCU</name>
<sequence>MKKVPKPKLTVWKQPGREPKLSLLLPELAREDNAEQMANMEETIEQVAKKFANLPDDRTNLVLTYNPRLTLTLQEIDAKLEIETKTRNENER</sequence>
<evidence type="ECO:0000313" key="2">
    <source>
        <dbReference type="WBParaSite" id="nRc.2.0.1.t41090-RA"/>
    </source>
</evidence>
<keyword evidence="1" id="KW-1185">Reference proteome</keyword>
<protein>
    <submittedName>
        <fullName evidence="2">Uncharacterized protein</fullName>
    </submittedName>
</protein>
<dbReference type="WBParaSite" id="nRc.2.0.1.t41090-RA">
    <property type="protein sequence ID" value="nRc.2.0.1.t41090-RA"/>
    <property type="gene ID" value="nRc.2.0.1.g41090"/>
</dbReference>